<keyword evidence="3" id="KW-1185">Reference proteome</keyword>
<evidence type="ECO:0000313" key="2">
    <source>
        <dbReference type="EMBL" id="KAG9491458.1"/>
    </source>
</evidence>
<dbReference type="Proteomes" id="UP000770717">
    <property type="component" value="Unassembled WGS sequence"/>
</dbReference>
<feature type="region of interest" description="Disordered" evidence="1">
    <location>
        <begin position="1"/>
        <end position="51"/>
    </location>
</feature>
<evidence type="ECO:0000256" key="1">
    <source>
        <dbReference type="SAM" id="MobiDB-lite"/>
    </source>
</evidence>
<dbReference type="EMBL" id="WNTK01000001">
    <property type="protein sequence ID" value="KAG9491458.1"/>
    <property type="molecule type" value="Genomic_DNA"/>
</dbReference>
<dbReference type="PANTHER" id="PTHR15289">
    <property type="entry name" value="TASTIN"/>
    <property type="match status" value="1"/>
</dbReference>
<evidence type="ECO:0000313" key="3">
    <source>
        <dbReference type="Proteomes" id="UP000770717"/>
    </source>
</evidence>
<feature type="region of interest" description="Disordered" evidence="1">
    <location>
        <begin position="82"/>
        <end position="143"/>
    </location>
</feature>
<feature type="compositionally biased region" description="Polar residues" evidence="1">
    <location>
        <begin position="104"/>
        <end position="113"/>
    </location>
</feature>
<dbReference type="OrthoDB" id="8722817at2759"/>
<organism evidence="2 3">
    <name type="scientific">Eleutherodactylus coqui</name>
    <name type="common">Puerto Rican coqui</name>
    <dbReference type="NCBI Taxonomy" id="57060"/>
    <lineage>
        <taxon>Eukaryota</taxon>
        <taxon>Metazoa</taxon>
        <taxon>Chordata</taxon>
        <taxon>Craniata</taxon>
        <taxon>Vertebrata</taxon>
        <taxon>Euteleostomi</taxon>
        <taxon>Amphibia</taxon>
        <taxon>Batrachia</taxon>
        <taxon>Anura</taxon>
        <taxon>Neobatrachia</taxon>
        <taxon>Hyloidea</taxon>
        <taxon>Eleutherodactylidae</taxon>
        <taxon>Eleutherodactylinae</taxon>
        <taxon>Eleutherodactylus</taxon>
        <taxon>Eleutherodactylus</taxon>
    </lineage>
</organism>
<name>A0A8J6FP11_ELECQ</name>
<proteinExistence type="predicted"/>
<feature type="compositionally biased region" description="Polar residues" evidence="1">
    <location>
        <begin position="88"/>
        <end position="97"/>
    </location>
</feature>
<feature type="compositionally biased region" description="Basic and acidic residues" evidence="1">
    <location>
        <begin position="130"/>
        <end position="143"/>
    </location>
</feature>
<sequence length="713" mass="77318">MQSNSEATSRFGYKSSIGQKDTRMKGKENSLTAPCLQPDAEKLVPKGTPKSRLPILAKAKEPPDFQKLHEAWENQFQKGKAVKKRTCTRPQPFNFSQKADRSRVTTSTEQSVVPQARRREPLAEVTLGQKNEEESKDFDRKGGSEEFQADGAALASILSNIGVPAVATGKFSIAQRVPMRVSSTAQSSSISNKPMVRSSMYAAPRSQSASSNLDRMSCFSTMQTKERLPRSILEQPGGQKPLFKANPLLKSYVPDSNLKLGASNLDDELQSQENPVLQQMKKAVHAEASSVLPPPLGSQEVTAGRSTLVTEDAGSSVSPADKCEENKSEVASCTEKRDPMKKAGSASAEFVADLQALASILSNTGVTTGNYGKFSLAQRVPVQGRSASLKGSMTFSGTSVGPAATPKPCLGRLSTTMAVSMKDMASSPFRVPKILMPDKTPSESAKRVHQLNVSARKFSQCYSPWSKQPFFPKTPRALALEMANKKLESELSDTQPSARSKVKWADELSPMTETLRANEPKMEQVAMRLFLDGECSGETDKEKEPAEESSASVKASDCLTAGVRKRMEAPRPENSNNAAIAVLAGVLQDLSVHTNTHPPAALSLTNVTKPSVQYPSISCTKTTLPLSFLSHPAVKALQSSTLGPCSLPDIARLRIQASVSANQRFWETCLDEECAFYTSRRATGSYRNCTDPVSSYLDKQEDLHFNPIIPGEP</sequence>
<dbReference type="PANTHER" id="PTHR15289:SF3">
    <property type="entry name" value="TASTIN"/>
    <property type="match status" value="1"/>
</dbReference>
<protein>
    <submittedName>
        <fullName evidence="2">Uncharacterized protein</fullName>
    </submittedName>
</protein>
<reference evidence="2" key="1">
    <citation type="thesis" date="2020" institute="ProQuest LLC" country="789 East Eisenhower Parkway, Ann Arbor, MI, USA">
        <title>Comparative Genomics and Chromosome Evolution.</title>
        <authorList>
            <person name="Mudd A.B."/>
        </authorList>
    </citation>
    <scope>NUCLEOTIDE SEQUENCE</scope>
    <source>
        <strain evidence="2">HN-11 Male</strain>
        <tissue evidence="2">Kidney and liver</tissue>
    </source>
</reference>
<accession>A0A8J6FP11</accession>
<dbReference type="AlphaFoldDB" id="A0A8J6FP11"/>
<feature type="compositionally biased region" description="Basic and acidic residues" evidence="1">
    <location>
        <begin position="321"/>
        <end position="339"/>
    </location>
</feature>
<comment type="caution">
    <text evidence="2">The sequence shown here is derived from an EMBL/GenBank/DDBJ whole genome shotgun (WGS) entry which is preliminary data.</text>
</comment>
<gene>
    <name evidence="2" type="ORF">GDO78_000126</name>
</gene>
<feature type="region of interest" description="Disordered" evidence="1">
    <location>
        <begin position="310"/>
        <end position="339"/>
    </location>
</feature>
<dbReference type="InterPro" id="IPR026133">
    <property type="entry name" value="Tastin"/>
</dbReference>